<evidence type="ECO:0000313" key="2">
    <source>
        <dbReference type="Proteomes" id="UP001066276"/>
    </source>
</evidence>
<sequence>MKQLEIYVCTFTSLGYSSTCALDHTPLKNKHNECFHKKTQEFPFLAEQLPGRAELILRLRRLILKQQRLWLEATTLPGGRKNFRKALPSGGLAHLFLVGIKGTGILSRLLEYQAFCERPDVPLGGKADHNGWDKG</sequence>
<evidence type="ECO:0000313" key="1">
    <source>
        <dbReference type="EMBL" id="KAJ1081131.1"/>
    </source>
</evidence>
<reference evidence="1" key="1">
    <citation type="journal article" date="2022" name="bioRxiv">
        <title>Sequencing and chromosome-scale assembly of the giantPleurodeles waltlgenome.</title>
        <authorList>
            <person name="Brown T."/>
            <person name="Elewa A."/>
            <person name="Iarovenko S."/>
            <person name="Subramanian E."/>
            <person name="Araus A.J."/>
            <person name="Petzold A."/>
            <person name="Susuki M."/>
            <person name="Suzuki K.-i.T."/>
            <person name="Hayashi T."/>
            <person name="Toyoda A."/>
            <person name="Oliveira C."/>
            <person name="Osipova E."/>
            <person name="Leigh N.D."/>
            <person name="Simon A."/>
            <person name="Yun M.H."/>
        </authorList>
    </citation>
    <scope>NUCLEOTIDE SEQUENCE</scope>
    <source>
        <strain evidence="1">20211129_DDA</strain>
        <tissue evidence="1">Liver</tissue>
    </source>
</reference>
<dbReference type="Proteomes" id="UP001066276">
    <property type="component" value="Chromosome 12"/>
</dbReference>
<dbReference type="AlphaFoldDB" id="A0AAV7KP99"/>
<organism evidence="1 2">
    <name type="scientific">Pleurodeles waltl</name>
    <name type="common">Iberian ribbed newt</name>
    <dbReference type="NCBI Taxonomy" id="8319"/>
    <lineage>
        <taxon>Eukaryota</taxon>
        <taxon>Metazoa</taxon>
        <taxon>Chordata</taxon>
        <taxon>Craniata</taxon>
        <taxon>Vertebrata</taxon>
        <taxon>Euteleostomi</taxon>
        <taxon>Amphibia</taxon>
        <taxon>Batrachia</taxon>
        <taxon>Caudata</taxon>
        <taxon>Salamandroidea</taxon>
        <taxon>Salamandridae</taxon>
        <taxon>Pleurodelinae</taxon>
        <taxon>Pleurodeles</taxon>
    </lineage>
</organism>
<name>A0AAV7KP99_PLEWA</name>
<accession>A0AAV7KP99</accession>
<dbReference type="EMBL" id="JANPWB010000016">
    <property type="protein sequence ID" value="KAJ1081131.1"/>
    <property type="molecule type" value="Genomic_DNA"/>
</dbReference>
<protein>
    <submittedName>
        <fullName evidence="1">Uncharacterized protein</fullName>
    </submittedName>
</protein>
<keyword evidence="2" id="KW-1185">Reference proteome</keyword>
<comment type="caution">
    <text evidence="1">The sequence shown here is derived from an EMBL/GenBank/DDBJ whole genome shotgun (WGS) entry which is preliminary data.</text>
</comment>
<proteinExistence type="predicted"/>
<gene>
    <name evidence="1" type="ORF">NDU88_001315</name>
</gene>